<comment type="caution">
    <text evidence="2">The sequence shown here is derived from an EMBL/GenBank/DDBJ whole genome shotgun (WGS) entry which is preliminary data.</text>
</comment>
<feature type="transmembrane region" description="Helical" evidence="1">
    <location>
        <begin position="12"/>
        <end position="32"/>
    </location>
</feature>
<sequence>MAIEHIFDDASRVMTIVSFTTFLGILAWTYLLRDERDFAATAALPFADDDVEDDYV</sequence>
<keyword evidence="1" id="KW-0812">Transmembrane</keyword>
<dbReference type="RefSeq" id="WP_258815190.1">
    <property type="nucleotide sequence ID" value="NZ_JANUGW010000002.1"/>
</dbReference>
<accession>A0ABT1ZKX3</accession>
<evidence type="ECO:0000256" key="1">
    <source>
        <dbReference type="SAM" id="Phobius"/>
    </source>
</evidence>
<protein>
    <submittedName>
        <fullName evidence="2">CcoQ/FixQ family Cbb3-type cytochrome c oxidase assembly chaperone</fullName>
    </submittedName>
</protein>
<gene>
    <name evidence="2" type="ORF">NX784_02865</name>
</gene>
<organism evidence="2 3">
    <name type="scientific">Massilia pinisoli</name>
    <dbReference type="NCBI Taxonomy" id="1772194"/>
    <lineage>
        <taxon>Bacteria</taxon>
        <taxon>Pseudomonadati</taxon>
        <taxon>Pseudomonadota</taxon>
        <taxon>Betaproteobacteria</taxon>
        <taxon>Burkholderiales</taxon>
        <taxon>Oxalobacteraceae</taxon>
        <taxon>Telluria group</taxon>
        <taxon>Massilia</taxon>
    </lineage>
</organism>
<keyword evidence="1" id="KW-0472">Membrane</keyword>
<proteinExistence type="predicted"/>
<keyword evidence="3" id="KW-1185">Reference proteome</keyword>
<dbReference type="EMBL" id="JANUGW010000002">
    <property type="protein sequence ID" value="MCS0580522.1"/>
    <property type="molecule type" value="Genomic_DNA"/>
</dbReference>
<evidence type="ECO:0000313" key="3">
    <source>
        <dbReference type="Proteomes" id="UP001204151"/>
    </source>
</evidence>
<name>A0ABT1ZKX3_9BURK</name>
<keyword evidence="1" id="KW-1133">Transmembrane helix</keyword>
<reference evidence="2 3" key="1">
    <citation type="submission" date="2022-08" db="EMBL/GenBank/DDBJ databases">
        <title>Reclassification of Massilia species as members of the genera Telluria, Duganella, Pseudoduganella, Mokoshia gen. nov. and Zemynaea gen. nov. using orthogonal and non-orthogonal genome-based approaches.</title>
        <authorList>
            <person name="Bowman J.P."/>
        </authorList>
    </citation>
    <scope>NUCLEOTIDE SEQUENCE [LARGE SCALE GENOMIC DNA]</scope>
    <source>
        <strain evidence="2 3">JCM 31316</strain>
    </source>
</reference>
<dbReference type="Proteomes" id="UP001204151">
    <property type="component" value="Unassembled WGS sequence"/>
</dbReference>
<evidence type="ECO:0000313" key="2">
    <source>
        <dbReference type="EMBL" id="MCS0580522.1"/>
    </source>
</evidence>